<evidence type="ECO:0000313" key="4">
    <source>
        <dbReference type="Proteomes" id="UP000177481"/>
    </source>
</evidence>
<dbReference type="PROSITE" id="PS50164">
    <property type="entry name" value="GIY_YIG"/>
    <property type="match status" value="1"/>
</dbReference>
<dbReference type="SUPFAM" id="SSF82771">
    <property type="entry name" value="GIY-YIG endonuclease"/>
    <property type="match status" value="1"/>
</dbReference>
<evidence type="ECO:0000256" key="1">
    <source>
        <dbReference type="ARBA" id="ARBA00007435"/>
    </source>
</evidence>
<comment type="caution">
    <text evidence="3">The sequence shown here is derived from an EMBL/GenBank/DDBJ whole genome shotgun (WGS) entry which is preliminary data.</text>
</comment>
<proteinExistence type="inferred from homology"/>
<gene>
    <name evidence="3" type="ORF">A3A71_00750</name>
</gene>
<name>A0A1F5EB49_9BACT</name>
<dbReference type="EMBL" id="MEZX01000002">
    <property type="protein sequence ID" value="OGD64571.1"/>
    <property type="molecule type" value="Genomic_DNA"/>
</dbReference>
<dbReference type="PANTHER" id="PTHR34477:SF1">
    <property type="entry name" value="UPF0213 PROTEIN YHBQ"/>
    <property type="match status" value="1"/>
</dbReference>
<accession>A0A1F5EB49</accession>
<sequence length="85" mass="10121">MHWVYVLLGKERRLYFGQTNNLRQRLLDHNEGKSLATKPYRPWKIVYLEGYASKLDALDREKKLKQFGQSYARLKKRIGHSLQDG</sequence>
<protein>
    <recommendedName>
        <fullName evidence="2">GIY-YIG domain-containing protein</fullName>
    </recommendedName>
</protein>
<organism evidence="3 4">
    <name type="scientific">Candidatus Berkelbacteria bacterium RIFCSPLOWO2_01_FULL_50_28</name>
    <dbReference type="NCBI Taxonomy" id="1797471"/>
    <lineage>
        <taxon>Bacteria</taxon>
        <taxon>Candidatus Berkelbacteria</taxon>
    </lineage>
</organism>
<dbReference type="Pfam" id="PF01541">
    <property type="entry name" value="GIY-YIG"/>
    <property type="match status" value="1"/>
</dbReference>
<reference evidence="3 4" key="1">
    <citation type="journal article" date="2016" name="Nat. Commun.">
        <title>Thousands of microbial genomes shed light on interconnected biogeochemical processes in an aquifer system.</title>
        <authorList>
            <person name="Anantharaman K."/>
            <person name="Brown C.T."/>
            <person name="Hug L.A."/>
            <person name="Sharon I."/>
            <person name="Castelle C.J."/>
            <person name="Probst A.J."/>
            <person name="Thomas B.C."/>
            <person name="Singh A."/>
            <person name="Wilkins M.J."/>
            <person name="Karaoz U."/>
            <person name="Brodie E.L."/>
            <person name="Williams K.H."/>
            <person name="Hubbard S.S."/>
            <person name="Banfield J.F."/>
        </authorList>
    </citation>
    <scope>NUCLEOTIDE SEQUENCE [LARGE SCALE GENOMIC DNA]</scope>
</reference>
<dbReference type="AlphaFoldDB" id="A0A1F5EB49"/>
<comment type="similarity">
    <text evidence="1">Belongs to the UPF0213 family.</text>
</comment>
<feature type="domain" description="GIY-YIG" evidence="2">
    <location>
        <begin position="1"/>
        <end position="77"/>
    </location>
</feature>
<dbReference type="InterPro" id="IPR000305">
    <property type="entry name" value="GIY-YIG_endonuc"/>
</dbReference>
<evidence type="ECO:0000259" key="2">
    <source>
        <dbReference type="PROSITE" id="PS50164"/>
    </source>
</evidence>
<dbReference type="Proteomes" id="UP000177481">
    <property type="component" value="Unassembled WGS sequence"/>
</dbReference>
<dbReference type="PANTHER" id="PTHR34477">
    <property type="entry name" value="UPF0213 PROTEIN YHBQ"/>
    <property type="match status" value="1"/>
</dbReference>
<dbReference type="InterPro" id="IPR035901">
    <property type="entry name" value="GIY-YIG_endonuc_sf"/>
</dbReference>
<evidence type="ECO:0000313" key="3">
    <source>
        <dbReference type="EMBL" id="OGD64571.1"/>
    </source>
</evidence>
<dbReference type="Gene3D" id="3.40.1440.10">
    <property type="entry name" value="GIY-YIG endonuclease"/>
    <property type="match status" value="1"/>
</dbReference>
<dbReference type="InterPro" id="IPR050190">
    <property type="entry name" value="UPF0213_domain"/>
</dbReference>